<reference evidence="3 4" key="1">
    <citation type="submission" date="2019-12" db="EMBL/GenBank/DDBJ databases">
        <title>Full genome sequence of a Bacillus safensis strain isolated from commercially available natto in Indonesia.</title>
        <authorList>
            <person name="Yoshida M."/>
            <person name="Uomi M."/>
            <person name="Waturangi D."/>
            <person name="Ekaputri J.J."/>
            <person name="Setiamarga D.H.E."/>
        </authorList>
    </citation>
    <scope>NUCLEOTIDE SEQUENCE [LARGE SCALE GENOMIC DNA]</scope>
    <source>
        <strain evidence="3 4">IDN1</strain>
    </source>
</reference>
<protein>
    <recommendedName>
        <fullName evidence="2">DeoR-like transcriptional repressor C-terminal sensor domain-containing protein</fullName>
    </recommendedName>
</protein>
<evidence type="ECO:0000313" key="4">
    <source>
        <dbReference type="Proteomes" id="UP000464658"/>
    </source>
</evidence>
<dbReference type="InterPro" id="IPR050313">
    <property type="entry name" value="Carb_Metab_HTH_regulators"/>
</dbReference>
<feature type="domain" description="DeoR-like transcriptional repressor C-terminal sensor" evidence="2">
    <location>
        <begin position="1"/>
        <end position="87"/>
    </location>
</feature>
<dbReference type="SMART" id="SM01134">
    <property type="entry name" value="DeoRC"/>
    <property type="match status" value="1"/>
</dbReference>
<evidence type="ECO:0000259" key="2">
    <source>
        <dbReference type="Pfam" id="PF00455"/>
    </source>
</evidence>
<dbReference type="Pfam" id="PF00455">
    <property type="entry name" value="DeoRC"/>
    <property type="match status" value="1"/>
</dbReference>
<sequence length="90" mass="9870">MIEYIDPDQDIVVVTNGVMHIEALMRKGITFYLIGGSVKHRTGAMVGAAALTAMENYRFDKSFVGTNGIHPEAGFTTPDPEEALMKKKEP</sequence>
<feature type="region of interest" description="Disordered" evidence="1">
    <location>
        <begin position="70"/>
        <end position="90"/>
    </location>
</feature>
<organism evidence="3 4">
    <name type="scientific">Bacillus safensis</name>
    <dbReference type="NCBI Taxonomy" id="561879"/>
    <lineage>
        <taxon>Bacteria</taxon>
        <taxon>Bacillati</taxon>
        <taxon>Bacillota</taxon>
        <taxon>Bacilli</taxon>
        <taxon>Bacillales</taxon>
        <taxon>Bacillaceae</taxon>
        <taxon>Bacillus</taxon>
    </lineage>
</organism>
<dbReference type="InterPro" id="IPR014036">
    <property type="entry name" value="DeoR-like_C"/>
</dbReference>
<dbReference type="Proteomes" id="UP000464658">
    <property type="component" value="Chromosome"/>
</dbReference>
<gene>
    <name evidence="3" type="ORF">BsIDN1_25680</name>
</gene>
<evidence type="ECO:0000313" key="3">
    <source>
        <dbReference type="EMBL" id="BBP88950.1"/>
    </source>
</evidence>
<dbReference type="PANTHER" id="PTHR30363:SF56">
    <property type="entry name" value="TRANSCRIPTIONAL REGULATOR, DEOR FAMILY"/>
    <property type="match status" value="1"/>
</dbReference>
<dbReference type="SUPFAM" id="SSF100950">
    <property type="entry name" value="NagB/RpiA/CoA transferase-like"/>
    <property type="match status" value="1"/>
</dbReference>
<proteinExistence type="predicted"/>
<dbReference type="AlphaFoldDB" id="A0A5S9M5U2"/>
<dbReference type="EMBL" id="AP021906">
    <property type="protein sequence ID" value="BBP88950.1"/>
    <property type="molecule type" value="Genomic_DNA"/>
</dbReference>
<evidence type="ECO:0000256" key="1">
    <source>
        <dbReference type="SAM" id="MobiDB-lite"/>
    </source>
</evidence>
<dbReference type="PANTHER" id="PTHR30363">
    <property type="entry name" value="HTH-TYPE TRANSCRIPTIONAL REGULATOR SRLR-RELATED"/>
    <property type="match status" value="1"/>
</dbReference>
<dbReference type="InterPro" id="IPR037171">
    <property type="entry name" value="NagB/RpiA_transferase-like"/>
</dbReference>
<accession>A0A5S9M5U2</accession>
<name>A0A5S9M5U2_BACIA</name>